<evidence type="ECO:0000313" key="4">
    <source>
        <dbReference type="Proteomes" id="UP000247005"/>
    </source>
</evidence>
<evidence type="ECO:0000313" key="1">
    <source>
        <dbReference type="EMBL" id="POP40551.1"/>
    </source>
</evidence>
<accession>A0A2P5GH78</accession>
<proteinExistence type="predicted"/>
<evidence type="ECO:0000313" key="3">
    <source>
        <dbReference type="Proteomes" id="UP000237073"/>
    </source>
</evidence>
<dbReference type="EMBL" id="PQGD01000040">
    <property type="protein sequence ID" value="POP41545.1"/>
    <property type="molecule type" value="Genomic_DNA"/>
</dbReference>
<protein>
    <submittedName>
        <fullName evidence="2">Uncharacterized protein</fullName>
    </submittedName>
</protein>
<organism evidence="2 4">
    <name type="scientific">Superficieibacter electus</name>
    <dbReference type="NCBI Taxonomy" id="2022662"/>
    <lineage>
        <taxon>Bacteria</taxon>
        <taxon>Pseudomonadati</taxon>
        <taxon>Pseudomonadota</taxon>
        <taxon>Gammaproteobacteria</taxon>
        <taxon>Enterobacterales</taxon>
        <taxon>Enterobacteriaceae</taxon>
        <taxon>Superficieibacter</taxon>
    </lineage>
</organism>
<keyword evidence="3" id="KW-1185">Reference proteome</keyword>
<reference evidence="3 4" key="1">
    <citation type="submission" date="2018-01" db="EMBL/GenBank/DDBJ databases">
        <title>Superficieibacter electus gen. nov., sp. nov., an extended-spectrum beta-lactamase possessing member of the Enterobacteriaceae family, isolated from intensive care unit surfaces.</title>
        <authorList>
            <person name="Potter R.F."/>
            <person name="D'Souza A.W."/>
        </authorList>
    </citation>
    <scope>NUCLEOTIDE SEQUENCE [LARGE SCALE GENOMIC DNA]</scope>
    <source>
        <strain evidence="2 4">BP-1</strain>
        <strain evidence="1 3">BP-2</strain>
    </source>
</reference>
<dbReference type="RefSeq" id="WP_103678778.1">
    <property type="nucleotide sequence ID" value="NZ_PQGD01000040.1"/>
</dbReference>
<comment type="caution">
    <text evidence="2">The sequence shown here is derived from an EMBL/GenBank/DDBJ whole genome shotgun (WGS) entry which is preliminary data.</text>
</comment>
<dbReference type="Proteomes" id="UP000247005">
    <property type="component" value="Unassembled WGS sequence"/>
</dbReference>
<dbReference type="EMBL" id="PQGE01000043">
    <property type="protein sequence ID" value="POP40551.1"/>
    <property type="molecule type" value="Genomic_DNA"/>
</dbReference>
<dbReference type="Proteomes" id="UP000237073">
    <property type="component" value="Unassembled WGS sequence"/>
</dbReference>
<name>A0A2P5GH78_9ENTR</name>
<sequence length="64" mass="7611">MTENEKRLRGKRIRLAAAEMRYQKACSMPAVPGRHLTVMRTEIERMKTDLDDAIRDSKRREEYT</sequence>
<dbReference type="AlphaFoldDB" id="A0A2P5GH78"/>
<evidence type="ECO:0000313" key="2">
    <source>
        <dbReference type="EMBL" id="POP41545.1"/>
    </source>
</evidence>
<gene>
    <name evidence="2" type="ORF">CHU32_26630</name>
    <name evidence="1" type="ORF">CHU33_26715</name>
</gene>